<evidence type="ECO:0000313" key="1">
    <source>
        <dbReference type="EnsemblPlants" id="EMT04549"/>
    </source>
</evidence>
<dbReference type="InterPro" id="IPR053151">
    <property type="entry name" value="RNase_H-like"/>
</dbReference>
<reference evidence="1" key="1">
    <citation type="submission" date="2015-06" db="UniProtKB">
        <authorList>
            <consortium name="EnsemblPlants"/>
        </authorList>
    </citation>
    <scope>IDENTIFICATION</scope>
</reference>
<accession>M8ASY0</accession>
<dbReference type="CDD" id="cd06222">
    <property type="entry name" value="RNase_H_like"/>
    <property type="match status" value="1"/>
</dbReference>
<proteinExistence type="predicted"/>
<dbReference type="InterPro" id="IPR002156">
    <property type="entry name" value="RNaseH_domain"/>
</dbReference>
<organism evidence="1">
    <name type="scientific">Aegilops tauschii</name>
    <name type="common">Tausch's goatgrass</name>
    <name type="synonym">Aegilops squarrosa</name>
    <dbReference type="NCBI Taxonomy" id="37682"/>
    <lineage>
        <taxon>Eukaryota</taxon>
        <taxon>Viridiplantae</taxon>
        <taxon>Streptophyta</taxon>
        <taxon>Embryophyta</taxon>
        <taxon>Tracheophyta</taxon>
        <taxon>Spermatophyta</taxon>
        <taxon>Magnoliopsida</taxon>
        <taxon>Liliopsida</taxon>
        <taxon>Poales</taxon>
        <taxon>Poaceae</taxon>
        <taxon>BOP clade</taxon>
        <taxon>Pooideae</taxon>
        <taxon>Triticodae</taxon>
        <taxon>Triticeae</taxon>
        <taxon>Triticinae</taxon>
        <taxon>Aegilops</taxon>
    </lineage>
</organism>
<dbReference type="Pfam" id="PF13456">
    <property type="entry name" value="RVT_3"/>
    <property type="match status" value="1"/>
</dbReference>
<dbReference type="PANTHER" id="PTHR47723:SF18">
    <property type="entry name" value="RNASE H TYPE-1 DOMAIN-CONTAINING PROTEIN"/>
    <property type="match status" value="1"/>
</dbReference>
<protein>
    <submittedName>
        <fullName evidence="1">Uncharacterized protein</fullName>
    </submittedName>
</protein>
<dbReference type="InterPro" id="IPR044730">
    <property type="entry name" value="RNase_H-like_dom_plant"/>
</dbReference>
<dbReference type="PANTHER" id="PTHR47723">
    <property type="entry name" value="OS05G0353850 PROTEIN"/>
    <property type="match status" value="1"/>
</dbReference>
<sequence length="156" mass="17562">MTIKRHDWERPRSNYVKLNVDEPFDPDLLKGSYGAVIRDSNGRFVATGNGEIDWCGDALMAEAPVLRFGLNLATKVACNCTEVSSDNIEMIETMKNGGRSFDPSVTVFDDIYHLACDFPHIIYIFERASRETNCATHDLVKLLGIRCARGAWKIYP</sequence>
<dbReference type="GO" id="GO:0004523">
    <property type="term" value="F:RNA-DNA hybrid ribonuclease activity"/>
    <property type="evidence" value="ECO:0007669"/>
    <property type="project" value="InterPro"/>
</dbReference>
<dbReference type="GO" id="GO:0003676">
    <property type="term" value="F:nucleic acid binding"/>
    <property type="evidence" value="ECO:0007669"/>
    <property type="project" value="InterPro"/>
</dbReference>
<name>M8ASY0_AEGTA</name>
<dbReference type="EnsemblPlants" id="EMT04549">
    <property type="protein sequence ID" value="EMT04549"/>
    <property type="gene ID" value="F775_04336"/>
</dbReference>
<dbReference type="AlphaFoldDB" id="M8ASY0"/>